<feature type="transmembrane region" description="Helical" evidence="4">
    <location>
        <begin position="80"/>
        <end position="98"/>
    </location>
</feature>
<feature type="transmembrane region" description="Helical" evidence="4">
    <location>
        <begin position="370"/>
        <end position="390"/>
    </location>
</feature>
<feature type="transmembrane region" description="Helical" evidence="4">
    <location>
        <begin position="346"/>
        <end position="364"/>
    </location>
</feature>
<dbReference type="RefSeq" id="WP_204430225.1">
    <property type="nucleotide sequence ID" value="NZ_JADDOL010000016.1"/>
</dbReference>
<organism evidence="6 7">
    <name type="scientific">Alloalcanivorax marinus</name>
    <dbReference type="NCBI Taxonomy" id="1177169"/>
    <lineage>
        <taxon>Bacteria</taxon>
        <taxon>Pseudomonadati</taxon>
        <taxon>Pseudomonadota</taxon>
        <taxon>Gammaproteobacteria</taxon>
        <taxon>Oceanospirillales</taxon>
        <taxon>Alcanivoracaceae</taxon>
        <taxon>Alloalcanivorax</taxon>
    </lineage>
</organism>
<reference evidence="6" key="1">
    <citation type="submission" date="2021-10" db="EMBL/GenBank/DDBJ databases">
        <title>The diversity and Nitrogen Metabolism of Culturable Nitrate-Utilizing Bacteria Within the Oxygen Minimum Zone of the Changjiang (Yangtze River)Estuary.</title>
        <authorList>
            <person name="Zhang D."/>
            <person name="Zheng J."/>
            <person name="Liu S."/>
            <person name="He W."/>
        </authorList>
    </citation>
    <scope>NUCLEOTIDE SEQUENCE</scope>
    <source>
        <strain evidence="6">FXH-223</strain>
    </source>
</reference>
<protein>
    <submittedName>
        <fullName evidence="6">MFS transporter</fullName>
    </submittedName>
</protein>
<sequence>MSSNAETATMPAWLVWMLATACGLIVANIYYTQPLVGPIAESLSLSPAAAGLIVTMTQVGYGVGLLLIVPLGDLIENRRLVISVILLAAVALVGALFARQATLFLTAALFVGFGSVAVQILVPYAAHLAPAARRGQVVGTVMSGLMLGIMLARPVASALTEAFGWQAVFVLSSLLMVVLSLVLARVMPQRRPTAALGYGGLLLSMGRLVRTTPILRRRALYQAFLFAAFSVFWTAVPLLLASPVYGFSQGDIALFGLAGVAGAVAAPIAGRLADRGLTRPATVTAMLIASGAFLLTLIAEPGTALAVALLVVAAVVLDFGVSANVVLGQRAIYSLGDSYRGRLNGLYMATFFTGGAIGSALGGWSQAHGGWGLTGWIGAALPLLALLYFLTELAFGVPEPLWMEGGEAEAGAGR</sequence>
<feature type="transmembrane region" description="Helical" evidence="4">
    <location>
        <begin position="281"/>
        <end position="299"/>
    </location>
</feature>
<evidence type="ECO:0000313" key="6">
    <source>
        <dbReference type="EMBL" id="MCC4307026.1"/>
    </source>
</evidence>
<feature type="transmembrane region" description="Helical" evidence="4">
    <location>
        <begin position="219"/>
        <end position="240"/>
    </location>
</feature>
<keyword evidence="3 4" id="KW-0472">Membrane</keyword>
<evidence type="ECO:0000256" key="1">
    <source>
        <dbReference type="ARBA" id="ARBA00022692"/>
    </source>
</evidence>
<dbReference type="InterPro" id="IPR036259">
    <property type="entry name" value="MFS_trans_sf"/>
</dbReference>
<dbReference type="CDD" id="cd17324">
    <property type="entry name" value="MFS_NepI_like"/>
    <property type="match status" value="1"/>
</dbReference>
<feature type="transmembrane region" description="Helical" evidence="4">
    <location>
        <begin position="305"/>
        <end position="326"/>
    </location>
</feature>
<feature type="transmembrane region" description="Helical" evidence="4">
    <location>
        <begin position="162"/>
        <end position="184"/>
    </location>
</feature>
<gene>
    <name evidence="6" type="ORF">LL252_00455</name>
</gene>
<dbReference type="GO" id="GO:0022857">
    <property type="term" value="F:transmembrane transporter activity"/>
    <property type="evidence" value="ECO:0007669"/>
    <property type="project" value="InterPro"/>
</dbReference>
<accession>A0A9Q3UH25</accession>
<dbReference type="InterPro" id="IPR020846">
    <property type="entry name" value="MFS_dom"/>
</dbReference>
<evidence type="ECO:0000259" key="5">
    <source>
        <dbReference type="PROSITE" id="PS50850"/>
    </source>
</evidence>
<name>A0A9Q3UH25_9GAMM</name>
<dbReference type="PANTHER" id="PTHR42910">
    <property type="entry name" value="TRANSPORTER SCO4007-RELATED"/>
    <property type="match status" value="1"/>
</dbReference>
<dbReference type="PANTHER" id="PTHR42910:SF1">
    <property type="entry name" value="MAJOR FACILITATOR SUPERFAMILY (MFS) PROFILE DOMAIN-CONTAINING PROTEIN"/>
    <property type="match status" value="1"/>
</dbReference>
<keyword evidence="7" id="KW-1185">Reference proteome</keyword>
<dbReference type="Proteomes" id="UP001108027">
    <property type="component" value="Unassembled WGS sequence"/>
</dbReference>
<feature type="transmembrane region" description="Helical" evidence="4">
    <location>
        <begin position="252"/>
        <end position="269"/>
    </location>
</feature>
<keyword evidence="1 4" id="KW-0812">Transmembrane</keyword>
<dbReference type="Pfam" id="PF07690">
    <property type="entry name" value="MFS_1"/>
    <property type="match status" value="1"/>
</dbReference>
<dbReference type="EMBL" id="JAJGNA010000001">
    <property type="protein sequence ID" value="MCC4307026.1"/>
    <property type="molecule type" value="Genomic_DNA"/>
</dbReference>
<dbReference type="PROSITE" id="PS50850">
    <property type="entry name" value="MFS"/>
    <property type="match status" value="1"/>
</dbReference>
<evidence type="ECO:0000256" key="4">
    <source>
        <dbReference type="SAM" id="Phobius"/>
    </source>
</evidence>
<keyword evidence="2 4" id="KW-1133">Transmembrane helix</keyword>
<dbReference type="InterPro" id="IPR011701">
    <property type="entry name" value="MFS"/>
</dbReference>
<dbReference type="AlphaFoldDB" id="A0A9Q3UH25"/>
<dbReference type="SUPFAM" id="SSF103473">
    <property type="entry name" value="MFS general substrate transporter"/>
    <property type="match status" value="1"/>
</dbReference>
<proteinExistence type="predicted"/>
<feature type="transmembrane region" description="Helical" evidence="4">
    <location>
        <begin position="137"/>
        <end position="156"/>
    </location>
</feature>
<evidence type="ECO:0000256" key="2">
    <source>
        <dbReference type="ARBA" id="ARBA00022989"/>
    </source>
</evidence>
<feature type="transmembrane region" description="Helical" evidence="4">
    <location>
        <begin position="43"/>
        <end position="68"/>
    </location>
</feature>
<comment type="caution">
    <text evidence="6">The sequence shown here is derived from an EMBL/GenBank/DDBJ whole genome shotgun (WGS) entry which is preliminary data.</text>
</comment>
<feature type="transmembrane region" description="Helical" evidence="4">
    <location>
        <begin position="104"/>
        <end position="125"/>
    </location>
</feature>
<evidence type="ECO:0000256" key="3">
    <source>
        <dbReference type="ARBA" id="ARBA00023136"/>
    </source>
</evidence>
<feature type="domain" description="Major facilitator superfamily (MFS) profile" evidence="5">
    <location>
        <begin position="14"/>
        <end position="397"/>
    </location>
</feature>
<feature type="transmembrane region" description="Helical" evidence="4">
    <location>
        <begin position="12"/>
        <end position="31"/>
    </location>
</feature>
<evidence type="ECO:0000313" key="7">
    <source>
        <dbReference type="Proteomes" id="UP001108027"/>
    </source>
</evidence>
<dbReference type="Gene3D" id="1.20.1250.20">
    <property type="entry name" value="MFS general substrate transporter like domains"/>
    <property type="match status" value="1"/>
</dbReference>